<keyword evidence="3" id="KW-0963">Cytoplasm</keyword>
<dbReference type="SUPFAM" id="SSF55469">
    <property type="entry name" value="FMN-dependent nitroreductase-like"/>
    <property type="match status" value="1"/>
</dbReference>
<dbReference type="GO" id="GO:0034599">
    <property type="term" value="P:cellular response to oxidative stress"/>
    <property type="evidence" value="ECO:0007669"/>
    <property type="project" value="InterPro"/>
</dbReference>
<feature type="domain" description="Nitroreductase" evidence="6">
    <location>
        <begin position="2"/>
        <end position="170"/>
    </location>
</feature>
<dbReference type="AlphaFoldDB" id="G0TYA7"/>
<dbReference type="PANTHER" id="PTHR43035">
    <property type="entry name" value="FATTY ACID REPRESSION MUTANT PROTEIN 2-RELATED"/>
    <property type="match status" value="1"/>
</dbReference>
<dbReference type="InterPro" id="IPR000415">
    <property type="entry name" value="Nitroreductase-like"/>
</dbReference>
<evidence type="ECO:0000256" key="2">
    <source>
        <dbReference type="ARBA" id="ARBA00004496"/>
    </source>
</evidence>
<proteinExistence type="predicted"/>
<keyword evidence="5" id="KW-0539">Nucleus</keyword>
<protein>
    <recommendedName>
        <fullName evidence="6">Nitroreductase domain-containing protein</fullName>
    </recommendedName>
</protein>
<evidence type="ECO:0000256" key="3">
    <source>
        <dbReference type="ARBA" id="ARBA00022490"/>
    </source>
</evidence>
<dbReference type="InterPro" id="IPR029479">
    <property type="entry name" value="Nitroreductase"/>
</dbReference>
<dbReference type="VEuPathDB" id="TriTrypDB:TvY486_0702860"/>
<dbReference type="CDD" id="cd02140">
    <property type="entry name" value="Frm2-like"/>
    <property type="match status" value="1"/>
</dbReference>
<dbReference type="GO" id="GO:0005737">
    <property type="term" value="C:cytoplasm"/>
    <property type="evidence" value="ECO:0007669"/>
    <property type="project" value="UniProtKB-SubCell"/>
</dbReference>
<evidence type="ECO:0000259" key="6">
    <source>
        <dbReference type="Pfam" id="PF00881"/>
    </source>
</evidence>
<dbReference type="Pfam" id="PF00881">
    <property type="entry name" value="Nitroreductase"/>
    <property type="match status" value="1"/>
</dbReference>
<evidence type="ECO:0000256" key="5">
    <source>
        <dbReference type="ARBA" id="ARBA00023242"/>
    </source>
</evidence>
<gene>
    <name evidence="7" type="ORF">TVY486_0702860</name>
</gene>
<name>G0TYA7_TRYVY</name>
<dbReference type="Gene3D" id="3.40.109.10">
    <property type="entry name" value="NADH Oxidase"/>
    <property type="match status" value="1"/>
</dbReference>
<evidence type="ECO:0000256" key="1">
    <source>
        <dbReference type="ARBA" id="ARBA00004123"/>
    </source>
</evidence>
<keyword evidence="4" id="KW-0560">Oxidoreductase</keyword>
<dbReference type="OMA" id="YDIPANW"/>
<dbReference type="GO" id="GO:0016491">
    <property type="term" value="F:oxidoreductase activity"/>
    <property type="evidence" value="ECO:0007669"/>
    <property type="project" value="UniProtKB-KW"/>
</dbReference>
<organism evidence="7">
    <name type="scientific">Trypanosoma vivax (strain Y486)</name>
    <dbReference type="NCBI Taxonomy" id="1055687"/>
    <lineage>
        <taxon>Eukaryota</taxon>
        <taxon>Discoba</taxon>
        <taxon>Euglenozoa</taxon>
        <taxon>Kinetoplastea</taxon>
        <taxon>Metakinetoplastina</taxon>
        <taxon>Trypanosomatida</taxon>
        <taxon>Trypanosomatidae</taxon>
        <taxon>Trypanosoma</taxon>
        <taxon>Duttonella</taxon>
    </lineage>
</organism>
<dbReference type="EMBL" id="HE573023">
    <property type="protein sequence ID" value="CCC48952.1"/>
    <property type="molecule type" value="Genomic_DNA"/>
</dbReference>
<evidence type="ECO:0000313" key="7">
    <source>
        <dbReference type="EMBL" id="CCC48952.1"/>
    </source>
</evidence>
<accession>G0TYA7</accession>
<dbReference type="FunFam" id="3.40.109.10:FF:000001">
    <property type="entry name" value="Nitroreductase family"/>
    <property type="match status" value="1"/>
</dbReference>
<dbReference type="PANTHER" id="PTHR43035:SF1">
    <property type="entry name" value="FATTY ACID REPRESSION MUTANT PROTEIN 2-RELATED"/>
    <property type="match status" value="1"/>
</dbReference>
<dbReference type="GO" id="GO:0005634">
    <property type="term" value="C:nucleus"/>
    <property type="evidence" value="ECO:0007669"/>
    <property type="project" value="UniProtKB-SubCell"/>
</dbReference>
<reference evidence="7" key="1">
    <citation type="journal article" date="2012" name="Proc. Natl. Acad. Sci. U.S.A.">
        <title>Antigenic diversity is generated by distinct evolutionary mechanisms in African trypanosome species.</title>
        <authorList>
            <person name="Jackson A.P."/>
            <person name="Berry A."/>
            <person name="Aslett M."/>
            <person name="Allison H.C."/>
            <person name="Burton P."/>
            <person name="Vavrova-Anderson J."/>
            <person name="Brown R."/>
            <person name="Browne H."/>
            <person name="Corton N."/>
            <person name="Hauser H."/>
            <person name="Gamble J."/>
            <person name="Gilderthorp R."/>
            <person name="Marcello L."/>
            <person name="McQuillan J."/>
            <person name="Otto T.D."/>
            <person name="Quail M.A."/>
            <person name="Sanders M.J."/>
            <person name="van Tonder A."/>
            <person name="Ginger M.L."/>
            <person name="Field M.C."/>
            <person name="Barry J.D."/>
            <person name="Hertz-Fowler C."/>
            <person name="Berriman M."/>
        </authorList>
    </citation>
    <scope>NUCLEOTIDE SEQUENCE</scope>
    <source>
        <strain evidence="7">Y486</strain>
    </source>
</reference>
<sequence>MERRSVYNLSNELPLAEDKVVELIKEAVRECPSAFNSQSSRVVILLGQEHKKLWTTIQQKMEVELDAKTYNILKDKVEHGILTAAGSVLFFEDMDTVHSLQQKFPRYTDALPQWSEHASGMAQFAVWTALAQKGIGASLQHFNSFIDEAATAGWNLPSSWRLCAQMPFGKPLTKPGEKTYIPDEDRFIVLK</sequence>
<evidence type="ECO:0000256" key="4">
    <source>
        <dbReference type="ARBA" id="ARBA00023002"/>
    </source>
</evidence>
<dbReference type="InterPro" id="IPR033877">
    <property type="entry name" value="Frm2/Hbn1"/>
</dbReference>
<comment type="subcellular location">
    <subcellularLocation>
        <location evidence="2">Cytoplasm</location>
    </subcellularLocation>
    <subcellularLocation>
        <location evidence="1">Nucleus</location>
    </subcellularLocation>
</comment>